<comment type="caution">
    <text evidence="1">The sequence shown here is derived from an EMBL/GenBank/DDBJ whole genome shotgun (WGS) entry which is preliminary data.</text>
</comment>
<reference evidence="1 2" key="1">
    <citation type="submission" date="2019-02" db="EMBL/GenBank/DDBJ databases">
        <title>Deep-cultivation of Planctomycetes and their phenomic and genomic characterization uncovers novel biology.</title>
        <authorList>
            <person name="Wiegand S."/>
            <person name="Jogler M."/>
            <person name="Boedeker C."/>
            <person name="Pinto D."/>
            <person name="Vollmers J."/>
            <person name="Rivas-Marin E."/>
            <person name="Kohn T."/>
            <person name="Peeters S.H."/>
            <person name="Heuer A."/>
            <person name="Rast P."/>
            <person name="Oberbeckmann S."/>
            <person name="Bunk B."/>
            <person name="Jeske O."/>
            <person name="Meyerdierks A."/>
            <person name="Storesund J.E."/>
            <person name="Kallscheuer N."/>
            <person name="Luecker S."/>
            <person name="Lage O.M."/>
            <person name="Pohl T."/>
            <person name="Merkel B.J."/>
            <person name="Hornburger P."/>
            <person name="Mueller R.-W."/>
            <person name="Bruemmer F."/>
            <person name="Labrenz M."/>
            <person name="Spormann A.M."/>
            <person name="Op Den Camp H."/>
            <person name="Overmann J."/>
            <person name="Amann R."/>
            <person name="Jetten M.S.M."/>
            <person name="Mascher T."/>
            <person name="Medema M.H."/>
            <person name="Devos D.P."/>
            <person name="Kaster A.-K."/>
            <person name="Ovreas L."/>
            <person name="Rohde M."/>
            <person name="Galperin M.Y."/>
            <person name="Jogler C."/>
        </authorList>
    </citation>
    <scope>NUCLEOTIDE SEQUENCE [LARGE SCALE GENOMIC DNA]</scope>
    <source>
        <strain evidence="1 2">CA85</strain>
    </source>
</reference>
<gene>
    <name evidence="1" type="ORF">CA85_41320</name>
</gene>
<evidence type="ECO:0000313" key="1">
    <source>
        <dbReference type="EMBL" id="TWT56598.1"/>
    </source>
</evidence>
<keyword evidence="2" id="KW-1185">Reference proteome</keyword>
<sequence length="80" mass="9230">MGTMRWQVNFSTTMVRRATVVRHPMIGNRGNPFILEEIPRINSKLTLELRLPLIVVPDADSRKTSFCVETARMLPNFMKV</sequence>
<name>A0A5C5X160_9BACT</name>
<organism evidence="1 2">
    <name type="scientific">Allorhodopirellula solitaria</name>
    <dbReference type="NCBI Taxonomy" id="2527987"/>
    <lineage>
        <taxon>Bacteria</taxon>
        <taxon>Pseudomonadati</taxon>
        <taxon>Planctomycetota</taxon>
        <taxon>Planctomycetia</taxon>
        <taxon>Pirellulales</taxon>
        <taxon>Pirellulaceae</taxon>
        <taxon>Allorhodopirellula</taxon>
    </lineage>
</organism>
<dbReference type="EMBL" id="SJPK01000012">
    <property type="protein sequence ID" value="TWT56598.1"/>
    <property type="molecule type" value="Genomic_DNA"/>
</dbReference>
<protein>
    <submittedName>
        <fullName evidence="1">Uncharacterized protein</fullName>
    </submittedName>
</protein>
<accession>A0A5C5X160</accession>
<evidence type="ECO:0000313" key="2">
    <source>
        <dbReference type="Proteomes" id="UP000318053"/>
    </source>
</evidence>
<proteinExistence type="predicted"/>
<dbReference type="Proteomes" id="UP000318053">
    <property type="component" value="Unassembled WGS sequence"/>
</dbReference>
<dbReference type="AlphaFoldDB" id="A0A5C5X160"/>